<dbReference type="EMBL" id="JACXVP010000003">
    <property type="protein sequence ID" value="KAG5615226.1"/>
    <property type="molecule type" value="Genomic_DNA"/>
</dbReference>
<dbReference type="Proteomes" id="UP000824120">
    <property type="component" value="Chromosome 3"/>
</dbReference>
<dbReference type="AlphaFoldDB" id="A0A9J5ZT74"/>
<dbReference type="OrthoDB" id="1296195at2759"/>
<proteinExistence type="predicted"/>
<gene>
    <name evidence="1" type="ORF">H5410_015050</name>
</gene>
<protein>
    <submittedName>
        <fullName evidence="1">Uncharacterized protein</fullName>
    </submittedName>
</protein>
<sequence>MDELDGPVFHIREIMHATQAGNAYDGGLGNVEEWFYPRKSDIPLPQPIQPLNQSFSKAFATQGLQEVVEDNLAEELKNLFIEENECNMILGDCTETPTIWDAMPGDALNN</sequence>
<reference evidence="1 2" key="1">
    <citation type="submission" date="2020-09" db="EMBL/GenBank/DDBJ databases">
        <title>De no assembly of potato wild relative species, Solanum commersonii.</title>
        <authorList>
            <person name="Cho K."/>
        </authorList>
    </citation>
    <scope>NUCLEOTIDE SEQUENCE [LARGE SCALE GENOMIC DNA]</scope>
    <source>
        <strain evidence="1">LZ3.2</strain>
        <tissue evidence="1">Leaf</tissue>
    </source>
</reference>
<accession>A0A9J5ZT74</accession>
<name>A0A9J5ZT74_SOLCO</name>
<evidence type="ECO:0000313" key="1">
    <source>
        <dbReference type="EMBL" id="KAG5615226.1"/>
    </source>
</evidence>
<comment type="caution">
    <text evidence="1">The sequence shown here is derived from an EMBL/GenBank/DDBJ whole genome shotgun (WGS) entry which is preliminary data.</text>
</comment>
<evidence type="ECO:0000313" key="2">
    <source>
        <dbReference type="Proteomes" id="UP000824120"/>
    </source>
</evidence>
<organism evidence="1 2">
    <name type="scientific">Solanum commersonii</name>
    <name type="common">Commerson's wild potato</name>
    <name type="synonym">Commerson's nightshade</name>
    <dbReference type="NCBI Taxonomy" id="4109"/>
    <lineage>
        <taxon>Eukaryota</taxon>
        <taxon>Viridiplantae</taxon>
        <taxon>Streptophyta</taxon>
        <taxon>Embryophyta</taxon>
        <taxon>Tracheophyta</taxon>
        <taxon>Spermatophyta</taxon>
        <taxon>Magnoliopsida</taxon>
        <taxon>eudicotyledons</taxon>
        <taxon>Gunneridae</taxon>
        <taxon>Pentapetalae</taxon>
        <taxon>asterids</taxon>
        <taxon>lamiids</taxon>
        <taxon>Solanales</taxon>
        <taxon>Solanaceae</taxon>
        <taxon>Solanoideae</taxon>
        <taxon>Solaneae</taxon>
        <taxon>Solanum</taxon>
    </lineage>
</organism>
<keyword evidence="2" id="KW-1185">Reference proteome</keyword>